<dbReference type="Pfam" id="PF01041">
    <property type="entry name" value="DegT_DnrJ_EryC1"/>
    <property type="match status" value="1"/>
</dbReference>
<keyword evidence="2" id="KW-0045">Antibiotic biosynthesis</keyword>
<gene>
    <name evidence="6" type="ORF">H074_20712</name>
</gene>
<protein>
    <submittedName>
        <fullName evidence="6">DegT/DnrJ/EryC1/StrS aminotransferase family protein</fullName>
    </submittedName>
</protein>
<dbReference type="CDD" id="cd00616">
    <property type="entry name" value="AHBA_syn"/>
    <property type="match status" value="1"/>
</dbReference>
<dbReference type="InterPro" id="IPR015421">
    <property type="entry name" value="PyrdxlP-dep_Trfase_major"/>
</dbReference>
<sequence length="368" mass="38727">MTDAVIPPFKVELGDDEIGAALAGIEEVLRAGRFVLGPKTSEFEQTFASFVAGREVVAVSTGTTALEIIFRGLEVQGREVLVPANTNFATARAVLAAGGRPVFYDGGLFLSPSSIEASLTPAVAAVVVVHIGGHLSADLPRLQTLLRDREITLVEDAAHAHGSSLGGVPAGAHGDLAAFSFFPTKVVTTFEGGAVVAPSPAFARTVRIYRDQGKGSDGLHQVEGNSWRMSEAGAVLGIVQLKRFEENLSARAEVLRRYRAGLADVPGISFPVVPAGSRLSGHKAIALLEEPGRREAVARALAAEDISLAGGVYSVPLHRQPVFAEFAGNHNFPLADSFAAAHLCLPIWASMRDDEIDRTIGALARALK</sequence>
<dbReference type="InterPro" id="IPR000653">
    <property type="entry name" value="DegT/StrS_aminotransferase"/>
</dbReference>
<proteinExistence type="inferred from homology"/>
<dbReference type="GO" id="GO:0017000">
    <property type="term" value="P:antibiotic biosynthetic process"/>
    <property type="evidence" value="ECO:0007669"/>
    <property type="project" value="UniProtKB-KW"/>
</dbReference>
<name>M2X965_9PSEU</name>
<dbReference type="GO" id="GO:0000271">
    <property type="term" value="P:polysaccharide biosynthetic process"/>
    <property type="evidence" value="ECO:0007669"/>
    <property type="project" value="TreeGrafter"/>
</dbReference>
<dbReference type="PIRSF" id="PIRSF000390">
    <property type="entry name" value="PLP_StrS"/>
    <property type="match status" value="1"/>
</dbReference>
<comment type="cofactor">
    <cofactor evidence="1">
        <name>pyridoxal 5'-phosphate</name>
        <dbReference type="ChEBI" id="CHEBI:597326"/>
    </cofactor>
</comment>
<comment type="similarity">
    <text evidence="5">Belongs to the DegT/DnrJ/EryC1 family.</text>
</comment>
<keyword evidence="4 5" id="KW-0663">Pyridoxal phosphate</keyword>
<dbReference type="EMBL" id="AOHO01000058">
    <property type="protein sequence ID" value="EME57651.1"/>
    <property type="molecule type" value="Genomic_DNA"/>
</dbReference>
<dbReference type="OrthoDB" id="5342089at2"/>
<keyword evidence="6" id="KW-0032">Aminotransferase</keyword>
<dbReference type="Gene3D" id="3.90.1150.10">
    <property type="entry name" value="Aspartate Aminotransferase, domain 1"/>
    <property type="match status" value="1"/>
</dbReference>
<evidence type="ECO:0000313" key="7">
    <source>
        <dbReference type="Proteomes" id="UP000054226"/>
    </source>
</evidence>
<dbReference type="GO" id="GO:0008483">
    <property type="term" value="F:transaminase activity"/>
    <property type="evidence" value="ECO:0007669"/>
    <property type="project" value="UniProtKB-KW"/>
</dbReference>
<dbReference type="AlphaFoldDB" id="M2X965"/>
<comment type="caution">
    <text evidence="6">The sequence shown here is derived from an EMBL/GenBank/DDBJ whole genome shotgun (WGS) entry which is preliminary data.</text>
</comment>
<dbReference type="PATRIC" id="fig|1284240.4.peg.4202"/>
<feature type="active site" description="Proton acceptor" evidence="3">
    <location>
        <position position="185"/>
    </location>
</feature>
<evidence type="ECO:0000256" key="5">
    <source>
        <dbReference type="RuleBase" id="RU004508"/>
    </source>
</evidence>
<accession>M2X965</accession>
<evidence type="ECO:0000313" key="6">
    <source>
        <dbReference type="EMBL" id="EME57651.1"/>
    </source>
</evidence>
<dbReference type="GO" id="GO:0030170">
    <property type="term" value="F:pyridoxal phosphate binding"/>
    <property type="evidence" value="ECO:0007669"/>
    <property type="project" value="TreeGrafter"/>
</dbReference>
<feature type="modified residue" description="N6-(pyridoxal phosphate)lysine" evidence="4">
    <location>
        <position position="185"/>
    </location>
</feature>
<reference evidence="6 7" key="1">
    <citation type="journal article" date="2013" name="Genome Announc.">
        <title>Draft Genome Sequence of Amycolatopsis decaplanina Strain DSM 44594T.</title>
        <authorList>
            <person name="Kaur N."/>
            <person name="Kumar S."/>
            <person name="Bala M."/>
            <person name="Raghava G.P."/>
            <person name="Mayilraj S."/>
        </authorList>
    </citation>
    <scope>NUCLEOTIDE SEQUENCE [LARGE SCALE GENOMIC DNA]</scope>
    <source>
        <strain evidence="6 7">DSM 44594</strain>
    </source>
</reference>
<dbReference type="RefSeq" id="WP_007031992.1">
    <property type="nucleotide sequence ID" value="NZ_AOHO01000058.1"/>
</dbReference>
<dbReference type="PANTHER" id="PTHR30244">
    <property type="entry name" value="TRANSAMINASE"/>
    <property type="match status" value="1"/>
</dbReference>
<evidence type="ECO:0000256" key="4">
    <source>
        <dbReference type="PIRSR" id="PIRSR000390-2"/>
    </source>
</evidence>
<dbReference type="InterPro" id="IPR015424">
    <property type="entry name" value="PyrdxlP-dep_Trfase"/>
</dbReference>
<dbReference type="SUPFAM" id="SSF53383">
    <property type="entry name" value="PLP-dependent transferases"/>
    <property type="match status" value="1"/>
</dbReference>
<dbReference type="PANTHER" id="PTHR30244:SF34">
    <property type="entry name" value="DTDP-4-AMINO-4,6-DIDEOXYGALACTOSE TRANSAMINASE"/>
    <property type="match status" value="1"/>
</dbReference>
<evidence type="ECO:0000256" key="1">
    <source>
        <dbReference type="ARBA" id="ARBA00001933"/>
    </source>
</evidence>
<dbReference type="InterPro" id="IPR015422">
    <property type="entry name" value="PyrdxlP-dep_Trfase_small"/>
</dbReference>
<evidence type="ECO:0000256" key="2">
    <source>
        <dbReference type="ARBA" id="ARBA00023194"/>
    </source>
</evidence>
<evidence type="ECO:0000256" key="3">
    <source>
        <dbReference type="PIRSR" id="PIRSR000390-1"/>
    </source>
</evidence>
<organism evidence="6 7">
    <name type="scientific">Amycolatopsis decaplanina DSM 44594</name>
    <dbReference type="NCBI Taxonomy" id="1284240"/>
    <lineage>
        <taxon>Bacteria</taxon>
        <taxon>Bacillati</taxon>
        <taxon>Actinomycetota</taxon>
        <taxon>Actinomycetes</taxon>
        <taxon>Pseudonocardiales</taxon>
        <taxon>Pseudonocardiaceae</taxon>
        <taxon>Amycolatopsis</taxon>
    </lineage>
</organism>
<dbReference type="Proteomes" id="UP000054226">
    <property type="component" value="Unassembled WGS sequence"/>
</dbReference>
<keyword evidence="7" id="KW-1185">Reference proteome</keyword>
<keyword evidence="6" id="KW-0808">Transferase</keyword>
<dbReference type="Gene3D" id="3.40.640.10">
    <property type="entry name" value="Type I PLP-dependent aspartate aminotransferase-like (Major domain)"/>
    <property type="match status" value="1"/>
</dbReference>